<name>D6SM16_9BACT</name>
<proteinExistence type="predicted"/>
<keyword evidence="3" id="KW-1185">Reference proteome</keyword>
<feature type="domain" description="DUF374" evidence="1">
    <location>
        <begin position="57"/>
        <end position="126"/>
    </location>
</feature>
<evidence type="ECO:0000313" key="2">
    <source>
        <dbReference type="EMBL" id="EFI35727.1"/>
    </source>
</evidence>
<dbReference type="AlphaFoldDB" id="D6SM16"/>
<dbReference type="RefSeq" id="WP_008868856.1">
    <property type="nucleotide sequence ID" value="NZ_ACJN02000001.1"/>
</dbReference>
<dbReference type="Pfam" id="PF04028">
    <property type="entry name" value="DUF374"/>
    <property type="match status" value="1"/>
</dbReference>
<reference evidence="2" key="1">
    <citation type="submission" date="2010-05" db="EMBL/GenBank/DDBJ databases">
        <title>The draft genome of Desulfonatronospira thiodismutans ASO3-1.</title>
        <authorList>
            <consortium name="US DOE Joint Genome Institute (JGI-PGF)"/>
            <person name="Lucas S."/>
            <person name="Copeland A."/>
            <person name="Lapidus A."/>
            <person name="Cheng J.-F."/>
            <person name="Bruce D."/>
            <person name="Goodwin L."/>
            <person name="Pitluck S."/>
            <person name="Chertkov O."/>
            <person name="Brettin T."/>
            <person name="Detter J.C."/>
            <person name="Han C."/>
            <person name="Land M.L."/>
            <person name="Hauser L."/>
            <person name="Kyrpides N."/>
            <person name="Mikhailova N."/>
            <person name="Muyzer G."/>
            <person name="Woyke T."/>
        </authorList>
    </citation>
    <scope>NUCLEOTIDE SEQUENCE [LARGE SCALE GENOMIC DNA]</scope>
    <source>
        <strain evidence="2">ASO3-1</strain>
    </source>
</reference>
<sequence length="209" mass="23832">MRNIYVKMTPLLTFFAVGWSMSIRYKRVNFEKIQDLRNRKKPIVFAIYHNELFPLCYLHRNEGIIAVVSASRDGEILARVLHSMGFNLARGSSSRQGMKAMLAAMRQMHTKGRDAVLTVDGPRGPRHEVKPGIVYLASRIGAHIVPVRVRMSTRHEFSGSWDRFKLPWLWSGCEVVYGRPYKLSSKMGSSEITQEALELKHKLGLLSST</sequence>
<comment type="caution">
    <text evidence="2">The sequence shown here is derived from an EMBL/GenBank/DDBJ whole genome shotgun (WGS) entry which is preliminary data.</text>
</comment>
<organism evidence="2 3">
    <name type="scientific">Desulfonatronospira thiodismutans ASO3-1</name>
    <dbReference type="NCBI Taxonomy" id="555779"/>
    <lineage>
        <taxon>Bacteria</taxon>
        <taxon>Pseudomonadati</taxon>
        <taxon>Thermodesulfobacteriota</taxon>
        <taxon>Desulfovibrionia</taxon>
        <taxon>Desulfovibrionales</taxon>
        <taxon>Desulfonatronovibrionaceae</taxon>
        <taxon>Desulfonatronospira</taxon>
    </lineage>
</organism>
<protein>
    <recommendedName>
        <fullName evidence="1">DUF374 domain-containing protein</fullName>
    </recommendedName>
</protein>
<accession>D6SM16</accession>
<dbReference type="CDD" id="cd07983">
    <property type="entry name" value="LPLAT_DUF374-like"/>
    <property type="match status" value="1"/>
</dbReference>
<dbReference type="eggNOG" id="COG2121">
    <property type="taxonomic scope" value="Bacteria"/>
</dbReference>
<dbReference type="InterPro" id="IPR007172">
    <property type="entry name" value="DUF374"/>
</dbReference>
<dbReference type="OrthoDB" id="9810508at2"/>
<dbReference type="EMBL" id="ACJN02000001">
    <property type="protein sequence ID" value="EFI35727.1"/>
    <property type="molecule type" value="Genomic_DNA"/>
</dbReference>
<evidence type="ECO:0000259" key="1">
    <source>
        <dbReference type="Pfam" id="PF04028"/>
    </source>
</evidence>
<evidence type="ECO:0000313" key="3">
    <source>
        <dbReference type="Proteomes" id="UP000005496"/>
    </source>
</evidence>
<dbReference type="Proteomes" id="UP000005496">
    <property type="component" value="Unassembled WGS sequence"/>
</dbReference>
<gene>
    <name evidence="2" type="ORF">Dthio_PD3156</name>
</gene>